<proteinExistence type="predicted"/>
<name>V6LPS1_9EUKA</name>
<dbReference type="VEuPathDB" id="GiardiaDB:SS50377_21711"/>
<protein>
    <submittedName>
        <fullName evidence="1">Uncharacterized protein</fullName>
    </submittedName>
</protein>
<gene>
    <name evidence="1" type="ORF">SS50377_17607</name>
</gene>
<organism evidence="1">
    <name type="scientific">Spironucleus salmonicida</name>
    <dbReference type="NCBI Taxonomy" id="348837"/>
    <lineage>
        <taxon>Eukaryota</taxon>
        <taxon>Metamonada</taxon>
        <taxon>Diplomonadida</taxon>
        <taxon>Hexamitidae</taxon>
        <taxon>Hexamitinae</taxon>
        <taxon>Spironucleus</taxon>
    </lineage>
</organism>
<dbReference type="AlphaFoldDB" id="V6LPS1"/>
<sequence>MRIILQYISEKRKTTRKLQGTAKPCYADPVYQSPAQDPRTVSCAHTARSWTWDGMSTTGRQQTARNTDSLLGLKALLIPFQTKSRTPHAHNPAQNTFGWNEGEPKIVYSIVRRIENAEQIVQRHVAPLQQTAAPVRVKMIYFLVCCILQFPR</sequence>
<reference evidence="1" key="1">
    <citation type="journal article" date="2014" name="PLoS Genet.">
        <title>The Genome of Spironucleus salmonicida Highlights a Fish Pathogen Adapted to Fluctuating Environments.</title>
        <authorList>
            <person name="Xu F."/>
            <person name="Jerlstrom-Hultqvist J."/>
            <person name="Einarsson E."/>
            <person name="Astvaldsson A."/>
            <person name="Svard S.G."/>
            <person name="Andersson J.O."/>
        </authorList>
    </citation>
    <scope>NUCLEOTIDE SEQUENCE</scope>
</reference>
<dbReference type="EMBL" id="KI546155">
    <property type="protein sequence ID" value="EST42749.1"/>
    <property type="molecule type" value="Genomic_DNA"/>
</dbReference>
<accession>V6LPS1</accession>
<evidence type="ECO:0000313" key="1">
    <source>
        <dbReference type="EMBL" id="EST42749.1"/>
    </source>
</evidence>